<evidence type="ECO:0000313" key="1">
    <source>
        <dbReference type="EMBL" id="SVA78552.1"/>
    </source>
</evidence>
<sequence length="31" mass="3686">MNRNVIVFFSLSLLRNIELTSVVNRYKLAKF</sequence>
<proteinExistence type="predicted"/>
<reference evidence="1" key="1">
    <citation type="submission" date="2018-05" db="EMBL/GenBank/DDBJ databases">
        <authorList>
            <person name="Lanie J.A."/>
            <person name="Ng W.-L."/>
            <person name="Kazmierczak K.M."/>
            <person name="Andrzejewski T.M."/>
            <person name="Davidsen T.M."/>
            <person name="Wayne K.J."/>
            <person name="Tettelin H."/>
            <person name="Glass J.I."/>
            <person name="Rusch D."/>
            <person name="Podicherti R."/>
            <person name="Tsui H.-C.T."/>
            <person name="Winkler M.E."/>
        </authorList>
    </citation>
    <scope>NUCLEOTIDE SEQUENCE</scope>
</reference>
<accession>A0A381YPK0</accession>
<dbReference type="EMBL" id="UINC01018655">
    <property type="protein sequence ID" value="SVA78552.1"/>
    <property type="molecule type" value="Genomic_DNA"/>
</dbReference>
<gene>
    <name evidence="1" type="ORF">METZ01_LOCUS131406</name>
</gene>
<dbReference type="AlphaFoldDB" id="A0A381YPK0"/>
<name>A0A381YPK0_9ZZZZ</name>
<organism evidence="1">
    <name type="scientific">marine metagenome</name>
    <dbReference type="NCBI Taxonomy" id="408172"/>
    <lineage>
        <taxon>unclassified sequences</taxon>
        <taxon>metagenomes</taxon>
        <taxon>ecological metagenomes</taxon>
    </lineage>
</organism>
<protein>
    <submittedName>
        <fullName evidence="1">Uncharacterized protein</fullName>
    </submittedName>
</protein>